<protein>
    <submittedName>
        <fullName evidence="3">Ferric iron ABC transporter, iron-binding protein</fullName>
    </submittedName>
</protein>
<organism evidence="3">
    <name type="scientific">hydrothermal vent metagenome</name>
    <dbReference type="NCBI Taxonomy" id="652676"/>
    <lineage>
        <taxon>unclassified sequences</taxon>
        <taxon>metagenomes</taxon>
        <taxon>ecological metagenomes</taxon>
    </lineage>
</organism>
<evidence type="ECO:0000313" key="3">
    <source>
        <dbReference type="EMBL" id="VAX29148.1"/>
    </source>
</evidence>
<dbReference type="Gene3D" id="3.40.190.10">
    <property type="entry name" value="Periplasmic binding protein-like II"/>
    <property type="match status" value="2"/>
</dbReference>
<dbReference type="GO" id="GO:0030288">
    <property type="term" value="C:outer membrane-bounded periplasmic space"/>
    <property type="evidence" value="ECO:0007669"/>
    <property type="project" value="TreeGrafter"/>
</dbReference>
<dbReference type="SUPFAM" id="SSF53850">
    <property type="entry name" value="Periplasmic binding protein-like II"/>
    <property type="match status" value="1"/>
</dbReference>
<dbReference type="PIRSF" id="PIRSF002825">
    <property type="entry name" value="CfbpA"/>
    <property type="match status" value="1"/>
</dbReference>
<dbReference type="Pfam" id="PF13416">
    <property type="entry name" value="SBP_bac_8"/>
    <property type="match status" value="1"/>
</dbReference>
<dbReference type="EMBL" id="UOGF01000048">
    <property type="protein sequence ID" value="VAX29148.1"/>
    <property type="molecule type" value="Genomic_DNA"/>
</dbReference>
<accession>A0A3B1CZ96</accession>
<evidence type="ECO:0000256" key="2">
    <source>
        <dbReference type="ARBA" id="ARBA00022729"/>
    </source>
</evidence>
<gene>
    <name evidence="3" type="ORF">MNBD_NITROSPIRAE01-1249</name>
</gene>
<dbReference type="AlphaFoldDB" id="A0A3B1CZ96"/>
<sequence>MFFMAPPRFFQFTLSLLLMIFSLAASPGVFAAEELVVYSARKEHLIKPVLDHYTKKTGVKIKLLTDKAASLLVRLKTEGVNTPADLLITVDVGNLWQAVEQDVLLQINSEVLKENVPHHLRDPQGRWFGLSIRARTIVYNTEKVQTADLSTYEALGEAIWKGRLCLRTSKKVYNQSLVAMMIAELGTEKTEQVIKSWVNNLAAPVFSSDTKVLEAIAAGQCDVGIINTYYYGRLMRKKPSLPLALFWPNQKGRGVHVNISGAGVTKHSKKQKAASAFLEWLSSKAAQNLFADGNMEYPVNPKVKTASKVAAWGRFKQDENNLAKAGELQKEAIRLMDRMGYK</sequence>
<name>A0A3B1CZ96_9ZZZZ</name>
<dbReference type="InterPro" id="IPR026045">
    <property type="entry name" value="Ferric-bd"/>
</dbReference>
<proteinExistence type="inferred from homology"/>
<dbReference type="PANTHER" id="PTHR30006:SF15">
    <property type="entry name" value="IRON-UTILIZATION PERIPLASMIC PROTEIN"/>
    <property type="match status" value="1"/>
</dbReference>
<keyword evidence="2" id="KW-0732">Signal</keyword>
<evidence type="ECO:0000256" key="1">
    <source>
        <dbReference type="ARBA" id="ARBA00008520"/>
    </source>
</evidence>
<reference evidence="3" key="1">
    <citation type="submission" date="2018-06" db="EMBL/GenBank/DDBJ databases">
        <authorList>
            <person name="Zhirakovskaya E."/>
        </authorList>
    </citation>
    <scope>NUCLEOTIDE SEQUENCE</scope>
</reference>
<comment type="similarity">
    <text evidence="1">Belongs to the bacterial solute-binding protein 1 family.</text>
</comment>
<dbReference type="PANTHER" id="PTHR30006">
    <property type="entry name" value="THIAMINE-BINDING PERIPLASMIC PROTEIN-RELATED"/>
    <property type="match status" value="1"/>
</dbReference>
<dbReference type="InterPro" id="IPR006059">
    <property type="entry name" value="SBP"/>
</dbReference>